<sequence length="141" mass="16201">MPYAFGVYGEISHLTSPPHPCLSHTDETRWVNLWAGMVEVLCVLSLSVVKEGSFNRFFPNITTVSKLCSVNALKYLQLNSGCPICFEDFPVNQVFACLPCSHLYRSGCIHQWLNRNNSCPLYRFKLARPWSQFRYVSLSFR</sequence>
<evidence type="ECO:0000256" key="1">
    <source>
        <dbReference type="ARBA" id="ARBA00000900"/>
    </source>
</evidence>
<dbReference type="InterPro" id="IPR013083">
    <property type="entry name" value="Znf_RING/FYVE/PHD"/>
</dbReference>
<dbReference type="RefSeq" id="XP_022753609.1">
    <property type="nucleotide sequence ID" value="XM_022897874.1"/>
</dbReference>
<keyword evidence="4 6" id="KW-0863">Zinc-finger</keyword>
<dbReference type="Gene3D" id="3.30.40.10">
    <property type="entry name" value="Zinc/RING finger domain, C3HC4 (zinc finger)"/>
    <property type="match status" value="1"/>
</dbReference>
<dbReference type="KEGG" id="dzi:111301872"/>
<comment type="catalytic activity">
    <reaction evidence="1">
        <text>S-ubiquitinyl-[E2 ubiquitin-conjugating enzyme]-L-cysteine + [acceptor protein]-L-lysine = [E2 ubiquitin-conjugating enzyme]-L-cysteine + N(6)-ubiquitinyl-[acceptor protein]-L-lysine.</text>
        <dbReference type="EC" id="2.3.2.27"/>
    </reaction>
</comment>
<evidence type="ECO:0000313" key="8">
    <source>
        <dbReference type="Proteomes" id="UP000515121"/>
    </source>
</evidence>
<dbReference type="Proteomes" id="UP000515121">
    <property type="component" value="Unplaced"/>
</dbReference>
<organism evidence="8 9">
    <name type="scientific">Durio zibethinus</name>
    <name type="common">Durian</name>
    <dbReference type="NCBI Taxonomy" id="66656"/>
    <lineage>
        <taxon>Eukaryota</taxon>
        <taxon>Viridiplantae</taxon>
        <taxon>Streptophyta</taxon>
        <taxon>Embryophyta</taxon>
        <taxon>Tracheophyta</taxon>
        <taxon>Spermatophyta</taxon>
        <taxon>Magnoliopsida</taxon>
        <taxon>eudicotyledons</taxon>
        <taxon>Gunneridae</taxon>
        <taxon>Pentapetalae</taxon>
        <taxon>rosids</taxon>
        <taxon>malvids</taxon>
        <taxon>Malvales</taxon>
        <taxon>Malvaceae</taxon>
        <taxon>Helicteroideae</taxon>
        <taxon>Durio</taxon>
    </lineage>
</organism>
<keyword evidence="8" id="KW-1185">Reference proteome</keyword>
<evidence type="ECO:0000256" key="6">
    <source>
        <dbReference type="PROSITE-ProRule" id="PRU00175"/>
    </source>
</evidence>
<gene>
    <name evidence="9" type="primary">LOC111301872</name>
</gene>
<evidence type="ECO:0000256" key="3">
    <source>
        <dbReference type="ARBA" id="ARBA00022723"/>
    </source>
</evidence>
<dbReference type="InterPro" id="IPR001841">
    <property type="entry name" value="Znf_RING"/>
</dbReference>
<protein>
    <recommendedName>
        <fullName evidence="2">RING-type E3 ubiquitin transferase</fullName>
        <ecNumber evidence="2">2.3.2.27</ecNumber>
    </recommendedName>
</protein>
<proteinExistence type="predicted"/>
<evidence type="ECO:0000256" key="5">
    <source>
        <dbReference type="ARBA" id="ARBA00022833"/>
    </source>
</evidence>
<dbReference type="GO" id="GO:0061630">
    <property type="term" value="F:ubiquitin protein ligase activity"/>
    <property type="evidence" value="ECO:0007669"/>
    <property type="project" value="UniProtKB-EC"/>
</dbReference>
<dbReference type="AlphaFoldDB" id="A0A6P5ZLC6"/>
<accession>A0A6P5ZLC6</accession>
<evidence type="ECO:0000256" key="4">
    <source>
        <dbReference type="ARBA" id="ARBA00022771"/>
    </source>
</evidence>
<dbReference type="PANTHER" id="PTHR15710">
    <property type="entry name" value="E3 UBIQUITIN-PROTEIN LIGASE PRAJA"/>
    <property type="match status" value="1"/>
</dbReference>
<dbReference type="PROSITE" id="PS50089">
    <property type="entry name" value="ZF_RING_2"/>
    <property type="match status" value="1"/>
</dbReference>
<dbReference type="Pfam" id="PF13639">
    <property type="entry name" value="zf-RING_2"/>
    <property type="match status" value="1"/>
</dbReference>
<dbReference type="OrthoDB" id="21204at2759"/>
<keyword evidence="3" id="KW-0479">Metal-binding</keyword>
<dbReference type="GeneID" id="111301872"/>
<evidence type="ECO:0000259" key="7">
    <source>
        <dbReference type="PROSITE" id="PS50089"/>
    </source>
</evidence>
<dbReference type="SUPFAM" id="SSF57850">
    <property type="entry name" value="RING/U-box"/>
    <property type="match status" value="1"/>
</dbReference>
<keyword evidence="5" id="KW-0862">Zinc</keyword>
<evidence type="ECO:0000256" key="2">
    <source>
        <dbReference type="ARBA" id="ARBA00012483"/>
    </source>
</evidence>
<dbReference type="EC" id="2.3.2.27" evidence="2"/>
<reference evidence="9" key="1">
    <citation type="submission" date="2025-08" db="UniProtKB">
        <authorList>
            <consortium name="RefSeq"/>
        </authorList>
    </citation>
    <scope>IDENTIFICATION</scope>
    <source>
        <tissue evidence="9">Fruit stalk</tissue>
    </source>
</reference>
<feature type="domain" description="RING-type" evidence="7">
    <location>
        <begin position="82"/>
        <end position="123"/>
    </location>
</feature>
<name>A0A6P5ZLC6_DURZI</name>
<evidence type="ECO:0000313" key="9">
    <source>
        <dbReference type="RefSeq" id="XP_022753609.1"/>
    </source>
</evidence>
<dbReference type="GO" id="GO:0008270">
    <property type="term" value="F:zinc ion binding"/>
    <property type="evidence" value="ECO:0007669"/>
    <property type="project" value="UniProtKB-KW"/>
</dbReference>